<evidence type="ECO:0000256" key="1">
    <source>
        <dbReference type="ARBA" id="ARBA00004496"/>
    </source>
</evidence>
<dbReference type="InterPro" id="IPR036662">
    <property type="entry name" value="PTS_EIIA_man-typ_sf"/>
</dbReference>
<keyword evidence="4" id="KW-0762">Sugar transport</keyword>
<evidence type="ECO:0000256" key="5">
    <source>
        <dbReference type="ARBA" id="ARBA00022679"/>
    </source>
</evidence>
<dbReference type="Gene3D" id="3.40.50.510">
    <property type="entry name" value="Phosphotransferase system, mannose-type IIA component"/>
    <property type="match status" value="1"/>
</dbReference>
<comment type="caution">
    <text evidence="9">The sequence shown here is derived from an EMBL/GenBank/DDBJ whole genome shotgun (WGS) entry which is preliminary data.</text>
</comment>
<dbReference type="GO" id="GO:0005737">
    <property type="term" value="C:cytoplasm"/>
    <property type="evidence" value="ECO:0007669"/>
    <property type="project" value="UniProtKB-SubCell"/>
</dbReference>
<proteinExistence type="predicted"/>
<dbReference type="eggNOG" id="COG2893">
    <property type="taxonomic scope" value="Bacteria"/>
</dbReference>
<gene>
    <name evidence="9" type="ORF">FC32_GL000243</name>
</gene>
<dbReference type="InterPro" id="IPR051471">
    <property type="entry name" value="Bacterial_PTS_sugar_comp"/>
</dbReference>
<keyword evidence="10" id="KW-1185">Reference proteome</keyword>
<dbReference type="SUPFAM" id="SSF53062">
    <property type="entry name" value="PTS system fructose IIA component-like"/>
    <property type="match status" value="1"/>
</dbReference>
<dbReference type="CDD" id="cd00006">
    <property type="entry name" value="PTS_IIA_man"/>
    <property type="match status" value="1"/>
</dbReference>
<dbReference type="PANTHER" id="PTHR33799:SF1">
    <property type="entry name" value="PTS SYSTEM MANNOSE-SPECIFIC EIIAB COMPONENT-RELATED"/>
    <property type="match status" value="1"/>
</dbReference>
<evidence type="ECO:0000313" key="10">
    <source>
        <dbReference type="Proteomes" id="UP000051324"/>
    </source>
</evidence>
<dbReference type="InterPro" id="IPR004701">
    <property type="entry name" value="PTS_EIIA_man-typ"/>
</dbReference>
<keyword evidence="5 9" id="KW-0808">Transferase</keyword>
<evidence type="ECO:0000256" key="7">
    <source>
        <dbReference type="ARBA" id="ARBA00022777"/>
    </source>
</evidence>
<dbReference type="EMBL" id="AZFT01000048">
    <property type="protein sequence ID" value="KRL84764.1"/>
    <property type="molecule type" value="Genomic_DNA"/>
</dbReference>
<dbReference type="STRING" id="1423724.FC32_GL000243"/>
<comment type="subcellular location">
    <subcellularLocation>
        <location evidence="1">Cytoplasm</location>
    </subcellularLocation>
</comment>
<evidence type="ECO:0000256" key="4">
    <source>
        <dbReference type="ARBA" id="ARBA00022597"/>
    </source>
</evidence>
<keyword evidence="6" id="KW-0598">Phosphotransferase system</keyword>
<dbReference type="GO" id="GO:0016301">
    <property type="term" value="F:kinase activity"/>
    <property type="evidence" value="ECO:0007669"/>
    <property type="project" value="UniProtKB-KW"/>
</dbReference>
<dbReference type="GO" id="GO:0016020">
    <property type="term" value="C:membrane"/>
    <property type="evidence" value="ECO:0007669"/>
    <property type="project" value="InterPro"/>
</dbReference>
<dbReference type="PATRIC" id="fig|1423724.4.peg.257"/>
<evidence type="ECO:0000259" key="8">
    <source>
        <dbReference type="PROSITE" id="PS51096"/>
    </source>
</evidence>
<dbReference type="Pfam" id="PF03610">
    <property type="entry name" value="EIIA-man"/>
    <property type="match status" value="1"/>
</dbReference>
<reference evidence="9 10" key="1">
    <citation type="journal article" date="2015" name="Genome Announc.">
        <title>Expanding the biotechnology potential of lactobacilli through comparative genomics of 213 strains and associated genera.</title>
        <authorList>
            <person name="Sun Z."/>
            <person name="Harris H.M."/>
            <person name="McCann A."/>
            <person name="Guo C."/>
            <person name="Argimon S."/>
            <person name="Zhang W."/>
            <person name="Yang X."/>
            <person name="Jeffery I.B."/>
            <person name="Cooney J.C."/>
            <person name="Kagawa T.F."/>
            <person name="Liu W."/>
            <person name="Song Y."/>
            <person name="Salvetti E."/>
            <person name="Wrobel A."/>
            <person name="Rasinkangas P."/>
            <person name="Parkhill J."/>
            <person name="Rea M.C."/>
            <person name="O'Sullivan O."/>
            <person name="Ritari J."/>
            <person name="Douillard F.P."/>
            <person name="Paul Ross R."/>
            <person name="Yang R."/>
            <person name="Briner A.E."/>
            <person name="Felis G.E."/>
            <person name="de Vos W.M."/>
            <person name="Barrangou R."/>
            <person name="Klaenhammer T.R."/>
            <person name="Caufield P.W."/>
            <person name="Cui Y."/>
            <person name="Zhang H."/>
            <person name="O'Toole P.W."/>
        </authorList>
    </citation>
    <scope>NUCLEOTIDE SEQUENCE [LARGE SCALE GENOMIC DNA]</scope>
    <source>
        <strain evidence="9 10">DSM 16634</strain>
    </source>
</reference>
<dbReference type="Proteomes" id="UP000051324">
    <property type="component" value="Unassembled WGS sequence"/>
</dbReference>
<feature type="domain" description="PTS EIIA type-4" evidence="8">
    <location>
        <begin position="1"/>
        <end position="117"/>
    </location>
</feature>
<dbReference type="OrthoDB" id="6623712at2"/>
<evidence type="ECO:0000313" key="9">
    <source>
        <dbReference type="EMBL" id="KRL84764.1"/>
    </source>
</evidence>
<sequence length="128" mass="13811">MKPLILISHGEMCVELKKSVEMIMGPQDDIYTVALLPNEGQAEFLAKFEQTVAGLTDFTVLADLYGGTPCNVIAKEIMAGKDYRLYAGMNMAMVIGYLNASMLGSEADLVNDAKNGVTDVNDALKALM</sequence>
<name>A0A0R1TU14_9LACO</name>
<dbReference type="PROSITE" id="PS51096">
    <property type="entry name" value="PTS_EIIA_TYPE_4"/>
    <property type="match status" value="1"/>
</dbReference>
<dbReference type="AlphaFoldDB" id="A0A0R1TU14"/>
<evidence type="ECO:0000256" key="3">
    <source>
        <dbReference type="ARBA" id="ARBA00022490"/>
    </source>
</evidence>
<keyword evidence="2" id="KW-0813">Transport</keyword>
<dbReference type="PANTHER" id="PTHR33799">
    <property type="entry name" value="PTS PERMEASE-RELATED-RELATED"/>
    <property type="match status" value="1"/>
</dbReference>
<evidence type="ECO:0000256" key="6">
    <source>
        <dbReference type="ARBA" id="ARBA00022683"/>
    </source>
</evidence>
<evidence type="ECO:0000256" key="2">
    <source>
        <dbReference type="ARBA" id="ARBA00022448"/>
    </source>
</evidence>
<accession>A0A0R1TU14</accession>
<keyword evidence="3" id="KW-0963">Cytoplasm</keyword>
<dbReference type="InterPro" id="IPR033887">
    <property type="entry name" value="PTS_IIA_man"/>
</dbReference>
<keyword evidence="7" id="KW-0418">Kinase</keyword>
<organism evidence="9 10">
    <name type="scientific">Ligilactobacillus apodemi DSM 16634 = JCM 16172</name>
    <dbReference type="NCBI Taxonomy" id="1423724"/>
    <lineage>
        <taxon>Bacteria</taxon>
        <taxon>Bacillati</taxon>
        <taxon>Bacillota</taxon>
        <taxon>Bacilli</taxon>
        <taxon>Lactobacillales</taxon>
        <taxon>Lactobacillaceae</taxon>
        <taxon>Ligilactobacillus</taxon>
    </lineage>
</organism>
<dbReference type="GO" id="GO:0009401">
    <property type="term" value="P:phosphoenolpyruvate-dependent sugar phosphotransferase system"/>
    <property type="evidence" value="ECO:0007669"/>
    <property type="project" value="UniProtKB-KW"/>
</dbReference>
<protein>
    <submittedName>
        <fullName evidence="9">Phosphotransferase system sugar-specific EII component</fullName>
    </submittedName>
</protein>